<keyword evidence="2" id="KW-0472">Membrane</keyword>
<dbReference type="PANTHER" id="PTHR11686:SF9">
    <property type="entry name" value="RE13973P"/>
    <property type="match status" value="1"/>
</dbReference>
<dbReference type="InterPro" id="IPR000101">
    <property type="entry name" value="GGT_peptidase"/>
</dbReference>
<comment type="caution">
    <text evidence="3">The sequence shown here is derived from an EMBL/GenBank/DDBJ whole genome shotgun (WGS) entry which is preliminary data.</text>
</comment>
<dbReference type="GO" id="GO:0006751">
    <property type="term" value="P:glutathione catabolic process"/>
    <property type="evidence" value="ECO:0007669"/>
    <property type="project" value="InterPro"/>
</dbReference>
<dbReference type="AlphaFoldDB" id="A0A9P1N969"/>
<dbReference type="Gene3D" id="3.60.20.40">
    <property type="match status" value="1"/>
</dbReference>
<feature type="binding site" evidence="1">
    <location>
        <position position="487"/>
    </location>
    <ligand>
        <name>L-glutamate</name>
        <dbReference type="ChEBI" id="CHEBI:29985"/>
    </ligand>
</feature>
<dbReference type="PRINTS" id="PR01210">
    <property type="entry name" value="GGTRANSPTASE"/>
</dbReference>
<accession>A0A9P1N969</accession>
<proteinExistence type="predicted"/>
<dbReference type="SUPFAM" id="SSF56235">
    <property type="entry name" value="N-terminal nucleophile aminohydrolases (Ntn hydrolases)"/>
    <property type="match status" value="1"/>
</dbReference>
<keyword evidence="4" id="KW-1185">Reference proteome</keyword>
<keyword evidence="2" id="KW-1133">Transmembrane helix</keyword>
<gene>
    <name evidence="3" type="ORF">CAMP_LOCUS15079</name>
</gene>
<reference evidence="3" key="1">
    <citation type="submission" date="2022-11" db="EMBL/GenBank/DDBJ databases">
        <authorList>
            <person name="Kikuchi T."/>
        </authorList>
    </citation>
    <scope>NUCLEOTIDE SEQUENCE</scope>
    <source>
        <strain evidence="3">PS1010</strain>
    </source>
</reference>
<protein>
    <recommendedName>
        <fullName evidence="5">Gamma-glutamyltransferase</fullName>
    </recommendedName>
</protein>
<evidence type="ECO:0000313" key="4">
    <source>
        <dbReference type="Proteomes" id="UP001152747"/>
    </source>
</evidence>
<name>A0A9P1N969_9PELO</name>
<feature type="binding site" evidence="1">
    <location>
        <position position="180"/>
    </location>
    <ligand>
        <name>L-glutamate</name>
        <dbReference type="ChEBI" id="CHEBI:29985"/>
    </ligand>
</feature>
<dbReference type="InterPro" id="IPR029055">
    <property type="entry name" value="Ntn_hydrolases_N"/>
</dbReference>
<dbReference type="GO" id="GO:0036374">
    <property type="term" value="F:glutathione hydrolase activity"/>
    <property type="evidence" value="ECO:0007669"/>
    <property type="project" value="InterPro"/>
</dbReference>
<dbReference type="GO" id="GO:0005886">
    <property type="term" value="C:plasma membrane"/>
    <property type="evidence" value="ECO:0007669"/>
    <property type="project" value="TreeGrafter"/>
</dbReference>
<dbReference type="OrthoDB" id="1081007at2759"/>
<organism evidence="3 4">
    <name type="scientific">Caenorhabditis angaria</name>
    <dbReference type="NCBI Taxonomy" id="860376"/>
    <lineage>
        <taxon>Eukaryota</taxon>
        <taxon>Metazoa</taxon>
        <taxon>Ecdysozoa</taxon>
        <taxon>Nematoda</taxon>
        <taxon>Chromadorea</taxon>
        <taxon>Rhabditida</taxon>
        <taxon>Rhabditina</taxon>
        <taxon>Rhabditomorpha</taxon>
        <taxon>Rhabditoidea</taxon>
        <taxon>Rhabditidae</taxon>
        <taxon>Peloderinae</taxon>
        <taxon>Caenorhabditis</taxon>
    </lineage>
</organism>
<sequence length="536" mass="59806">MDDEKNDRRDDSRSRFKFDVTWIIVLVQFIVILFLIIALFAYILSRPIEFQTTNSKTVKNHELRTLPDFTTITFRRRFKTSTSTAATTTSSAKVDFSEDVNPQSESSENLDSFHAAVLSESNICSEIGRSILVRGGNAIDSAISTSFCLMMAFPNKASLGGGMLLLVKESNGTMKTIMARETAPMNTDVNELKKSPQLSISGEKSIGVPGMLNGLFRAYEKFSSGRLSWKQLIIPVLQQCVKGFEYNQSIKNEVKMLAKNNPNATNILDCSTLAMTLSDLIDYENPFDSVLYEKMSQYGYLSPADFEDYESDLNNARCTTIDNDIKVCGPGPPSLFSVLVNSYSLTKNMSNIEKVNEVVKSNINSAYKIADPIFYQLSRKFADDLMRSSKKSEYQKDLNVNFREDGSTMITVIDENNMTVSLILSLGDNFGSEVLTSSGFFMNNKLRYFDLKSENQPLSLQPGKVPTTMISPFIVLKNEQVLAISGGSDIISMVHLLRDLTHRNYDASIATPALYLSNSAILLKSHPNNQYSITGY</sequence>
<evidence type="ECO:0008006" key="5">
    <source>
        <dbReference type="Google" id="ProtNLM"/>
    </source>
</evidence>
<evidence type="ECO:0000256" key="2">
    <source>
        <dbReference type="SAM" id="Phobius"/>
    </source>
</evidence>
<dbReference type="Proteomes" id="UP001152747">
    <property type="component" value="Unassembled WGS sequence"/>
</dbReference>
<dbReference type="EMBL" id="CANHGI010000005">
    <property type="protein sequence ID" value="CAI5452442.1"/>
    <property type="molecule type" value="Genomic_DNA"/>
</dbReference>
<dbReference type="InterPro" id="IPR043137">
    <property type="entry name" value="GGT_ssub_C"/>
</dbReference>
<dbReference type="PANTHER" id="PTHR11686">
    <property type="entry name" value="GAMMA GLUTAMYL TRANSPEPTIDASE"/>
    <property type="match status" value="1"/>
</dbReference>
<evidence type="ECO:0000313" key="3">
    <source>
        <dbReference type="EMBL" id="CAI5452442.1"/>
    </source>
</evidence>
<dbReference type="Pfam" id="PF01019">
    <property type="entry name" value="G_glu_transpept"/>
    <property type="match status" value="2"/>
</dbReference>
<evidence type="ECO:0000256" key="1">
    <source>
        <dbReference type="PIRSR" id="PIRSR600101-2"/>
    </source>
</evidence>
<keyword evidence="2" id="KW-0812">Transmembrane</keyword>
<feature type="transmembrane region" description="Helical" evidence="2">
    <location>
        <begin position="20"/>
        <end position="44"/>
    </location>
</feature>